<keyword evidence="2" id="KW-1185">Reference proteome</keyword>
<dbReference type="EMBL" id="CCAG010021117">
    <property type="status" value="NOT_ANNOTATED_CDS"/>
    <property type="molecule type" value="Genomic_DNA"/>
</dbReference>
<dbReference type="VEuPathDB" id="VectorBase:GMOY003197"/>
<protein>
    <submittedName>
        <fullName evidence="1">Uncharacterized protein</fullName>
    </submittedName>
</protein>
<dbReference type="STRING" id="37546.A0A1B0FHH7"/>
<evidence type="ECO:0000313" key="1">
    <source>
        <dbReference type="EnsemblMetazoa" id="GMOY003197-PA"/>
    </source>
</evidence>
<name>A0A1B0FHH7_GLOMM</name>
<organism evidence="1 2">
    <name type="scientific">Glossina morsitans morsitans</name>
    <name type="common">Savannah tsetse fly</name>
    <dbReference type="NCBI Taxonomy" id="37546"/>
    <lineage>
        <taxon>Eukaryota</taxon>
        <taxon>Metazoa</taxon>
        <taxon>Ecdysozoa</taxon>
        <taxon>Arthropoda</taxon>
        <taxon>Hexapoda</taxon>
        <taxon>Insecta</taxon>
        <taxon>Pterygota</taxon>
        <taxon>Neoptera</taxon>
        <taxon>Endopterygota</taxon>
        <taxon>Diptera</taxon>
        <taxon>Brachycera</taxon>
        <taxon>Muscomorpha</taxon>
        <taxon>Hippoboscoidea</taxon>
        <taxon>Glossinidae</taxon>
        <taxon>Glossina</taxon>
    </lineage>
</organism>
<proteinExistence type="predicted"/>
<dbReference type="EnsemblMetazoa" id="GMOY003197-RA">
    <property type="protein sequence ID" value="GMOY003197-PA"/>
    <property type="gene ID" value="GMOY003197"/>
</dbReference>
<reference evidence="1" key="1">
    <citation type="submission" date="2020-05" db="UniProtKB">
        <authorList>
            <consortium name="EnsemblMetazoa"/>
        </authorList>
    </citation>
    <scope>IDENTIFICATION</scope>
    <source>
        <strain evidence="1">Yale</strain>
    </source>
</reference>
<evidence type="ECO:0000313" key="2">
    <source>
        <dbReference type="Proteomes" id="UP000092444"/>
    </source>
</evidence>
<sequence>MAEFYHLVEERNNLEIFGEMRPHHLSAHVNVKLTCNDGRWDNYYNYGDSFQFECKEVAWSLYESSEAFRWCPEFAASYIIAKKNVNKSPTHIAELCYDTERFLLSSVAYNTQPEEFNFIKTKFDLRNYSFGKEIKNFQSIEEEELTPLLFEDKQFQDWFTFGNFHYAPLIENIKLKEITEKFGALLNVTWWSNLRLGNWKKYRNALEKHSAKAAYNVISGIGGKVEVPDSSGCDNTTEMKVLVDKYDRHIPAYIWNYLEPLQNTSKEFAIIAFNSPFYEFYKKNEIVFCKDICHEIDWLANVRSTFQYVNMGIMFCCRIDEVQKSKLLENFPNLLLKTDTESVAAAPLKLTGHVSIKLTCLENGTLEAKNKRTIGHSTMSWSHVYTPSPTTTTTRRNSHDYRNLFFECEKFGWDLYESLQIFRWCPEYTASYIISKKNVNKPPTHIARLCYDTERLLLSSVAYNIHPDEIKISKPTFDFSNYSFGNAIKNFQFIEEEGLTPLLFEDKQFQDWFTFGNFHYAPLIENIKLKEITEKFGALLNVTWWSNLRLGNWKKYRNALEKHSAKAAYNVISGIGGKLEVPDSSGCDNTTEMKVLVDKYDRHIPAYIWNYLEPLQKTSKEFAIIAFNSPFYEFYEEGDIVFCKDICHKINWLENVRSTFRYANMGIMFCCELDDVQKSEHLDNFPKKNDAEDVTKRR</sequence>
<dbReference type="AlphaFoldDB" id="A0A1B0FHH7"/>
<dbReference type="Proteomes" id="UP000092444">
    <property type="component" value="Unassembled WGS sequence"/>
</dbReference>
<accession>A0A1B0FHH7</accession>